<feature type="transmembrane region" description="Helical" evidence="1">
    <location>
        <begin position="12"/>
        <end position="38"/>
    </location>
</feature>
<organism evidence="2 3">
    <name type="scientific">Halorubrum xinjiangense</name>
    <dbReference type="NCBI Taxonomy" id="261291"/>
    <lineage>
        <taxon>Archaea</taxon>
        <taxon>Methanobacteriati</taxon>
        <taxon>Methanobacteriota</taxon>
        <taxon>Stenosarchaea group</taxon>
        <taxon>Halobacteria</taxon>
        <taxon>Halobacteriales</taxon>
        <taxon>Haloferacaceae</taxon>
        <taxon>Halorubrum</taxon>
    </lineage>
</organism>
<dbReference type="OrthoDB" id="327099at2157"/>
<gene>
    <name evidence="2" type="ORF">SAMN04488067_102253</name>
</gene>
<dbReference type="EMBL" id="FNBO01000002">
    <property type="protein sequence ID" value="SDF18476.1"/>
    <property type="molecule type" value="Genomic_DNA"/>
</dbReference>
<keyword evidence="1" id="KW-0812">Transmembrane</keyword>
<dbReference type="Proteomes" id="UP000324020">
    <property type="component" value="Unassembled WGS sequence"/>
</dbReference>
<keyword evidence="1" id="KW-1133">Transmembrane helix</keyword>
<feature type="transmembrane region" description="Helical" evidence="1">
    <location>
        <begin position="50"/>
        <end position="71"/>
    </location>
</feature>
<name>A0A1G7J0U1_9EURY</name>
<dbReference type="AlphaFoldDB" id="A0A1G7J0U1"/>
<keyword evidence="1" id="KW-0472">Membrane</keyword>
<proteinExistence type="predicted"/>
<reference evidence="2 3" key="1">
    <citation type="submission" date="2016-10" db="EMBL/GenBank/DDBJ databases">
        <authorList>
            <person name="Varghese N."/>
            <person name="Submissions S."/>
        </authorList>
    </citation>
    <scope>NUCLEOTIDE SEQUENCE [LARGE SCALE GENOMIC DNA]</scope>
    <source>
        <strain evidence="2 3">CGMCC 1.3527</strain>
    </source>
</reference>
<keyword evidence="3" id="KW-1185">Reference proteome</keyword>
<evidence type="ECO:0000256" key="1">
    <source>
        <dbReference type="SAM" id="Phobius"/>
    </source>
</evidence>
<accession>A0A1G7J0U1</accession>
<evidence type="ECO:0000313" key="2">
    <source>
        <dbReference type="EMBL" id="SDF18476.1"/>
    </source>
</evidence>
<dbReference type="RefSeq" id="WP_149797775.1">
    <property type="nucleotide sequence ID" value="NZ_FNBO01000002.1"/>
</dbReference>
<protein>
    <submittedName>
        <fullName evidence="2">Uncharacterized protein</fullName>
    </submittedName>
</protein>
<evidence type="ECO:0000313" key="3">
    <source>
        <dbReference type="Proteomes" id="UP000324020"/>
    </source>
</evidence>
<sequence length="75" mass="7796">MSHQQGSRGFDLDAAFKAFGAVGIAISLALIVAVFALTDPFGDYVTASPAVFGTLLSAALVAAVGYTTYALRRRQ</sequence>